<dbReference type="HOGENOM" id="CLU_2524628_0_0_6"/>
<evidence type="ECO:0000313" key="2">
    <source>
        <dbReference type="Proteomes" id="UP000003789"/>
    </source>
</evidence>
<proteinExistence type="predicted"/>
<dbReference type="AlphaFoldDB" id="Q1Z720"/>
<dbReference type="EMBL" id="AAPH01000005">
    <property type="protein sequence ID" value="EAS44283.1"/>
    <property type="molecule type" value="Genomic_DNA"/>
</dbReference>
<organism evidence="1 2">
    <name type="scientific">Photobacterium profundum 3TCK</name>
    <dbReference type="NCBI Taxonomy" id="314280"/>
    <lineage>
        <taxon>Bacteria</taxon>
        <taxon>Pseudomonadati</taxon>
        <taxon>Pseudomonadota</taxon>
        <taxon>Gammaproteobacteria</taxon>
        <taxon>Vibrionales</taxon>
        <taxon>Vibrionaceae</taxon>
        <taxon>Photobacterium</taxon>
    </lineage>
</organism>
<protein>
    <submittedName>
        <fullName evidence="1">Uncharacterized protein</fullName>
    </submittedName>
</protein>
<evidence type="ECO:0000313" key="1">
    <source>
        <dbReference type="EMBL" id="EAS44283.1"/>
    </source>
</evidence>
<comment type="caution">
    <text evidence="1">The sequence shown here is derived from an EMBL/GenBank/DDBJ whole genome shotgun (WGS) entry which is preliminary data.</text>
</comment>
<name>Q1Z720_9GAMM</name>
<gene>
    <name evidence="1" type="ORF">P3TCK_06107</name>
</gene>
<accession>Q1Z720</accession>
<dbReference type="Proteomes" id="UP000003789">
    <property type="component" value="Unassembled WGS sequence"/>
</dbReference>
<sequence>MIIRALVNDPSALYPSYLKVLVSARIYWALGKALIYRPRVYVENSKDTNESYVNNTEQILIIVDIKMTIRSTFRFTRLIARSKR</sequence>
<reference evidence="1 2" key="1">
    <citation type="submission" date="2006-03" db="EMBL/GenBank/DDBJ databases">
        <authorList>
            <person name="Bartlett D.H."/>
            <person name="Valle G."/>
            <person name="Lauro F.M."/>
            <person name="Vezzi A."/>
            <person name="Simonato F."/>
            <person name="Eloe E."/>
            <person name="Vitulo N."/>
            <person name="Stratton T.K."/>
            <person name="D'angelo M."/>
            <person name="Ferriera S."/>
            <person name="Johnson J."/>
            <person name="Kravitz S."/>
            <person name="Beeson K."/>
            <person name="Sutton G."/>
            <person name="Rogers Y."/>
            <person name="Friedman R."/>
            <person name="Frazier M."/>
            <person name="Venter J.C."/>
        </authorList>
    </citation>
    <scope>NUCLEOTIDE SEQUENCE [LARGE SCALE GENOMIC DNA]</scope>
    <source>
        <strain evidence="1 2">3TCK</strain>
    </source>
</reference>